<dbReference type="SUPFAM" id="SSF53335">
    <property type="entry name" value="S-adenosyl-L-methionine-dependent methyltransferases"/>
    <property type="match status" value="1"/>
</dbReference>
<protein>
    <submittedName>
        <fullName evidence="2">Methyltransferase type 11</fullName>
    </submittedName>
</protein>
<keyword evidence="2" id="KW-0489">Methyltransferase</keyword>
<comment type="caution">
    <text evidence="2">The sequence shown here is derived from an EMBL/GenBank/DDBJ whole genome shotgun (WGS) entry which is preliminary data.</text>
</comment>
<reference evidence="4 5" key="1">
    <citation type="submission" date="2017-07" db="EMBL/GenBank/DDBJ databases">
        <title>Draft genome sequence of aerobic hyperthermophilic archaea, Pyrobaculum aerophilum YKB31 and YKB32.</title>
        <authorList>
            <person name="Mochizuki T."/>
            <person name="Berliner A.J."/>
            <person name="Yoshida-Takashima Y."/>
            <person name="Takaki Y."/>
            <person name="Nunoura T."/>
            <person name="Takai K."/>
        </authorList>
    </citation>
    <scope>NUCLEOTIDE SEQUENCE [LARGE SCALE GENOMIC DNA]</scope>
    <source>
        <strain evidence="2 5">YKB31</strain>
        <strain evidence="3 4">YKB32</strain>
    </source>
</reference>
<dbReference type="EMBL" id="NMUF01000004">
    <property type="protein sequence ID" value="RFB00045.1"/>
    <property type="molecule type" value="Genomic_DNA"/>
</dbReference>
<dbReference type="RefSeq" id="WP_116420725.1">
    <property type="nucleotide sequence ID" value="NZ_NMUE01000008.1"/>
</dbReference>
<evidence type="ECO:0000313" key="4">
    <source>
        <dbReference type="Proteomes" id="UP000256877"/>
    </source>
</evidence>
<gene>
    <name evidence="2" type="ORF">CGL51_03680</name>
    <name evidence="3" type="ORF">CGL52_02500</name>
</gene>
<evidence type="ECO:0000313" key="2">
    <source>
        <dbReference type="EMBL" id="RFA97146.1"/>
    </source>
</evidence>
<accession>A0A371R111</accession>
<dbReference type="GO" id="GO:0032259">
    <property type="term" value="P:methylation"/>
    <property type="evidence" value="ECO:0007669"/>
    <property type="project" value="UniProtKB-KW"/>
</dbReference>
<proteinExistence type="predicted"/>
<evidence type="ECO:0000259" key="1">
    <source>
        <dbReference type="Pfam" id="PF08241"/>
    </source>
</evidence>
<dbReference type="Proteomes" id="UP000257123">
    <property type="component" value="Unassembled WGS sequence"/>
</dbReference>
<organism evidence="2 5">
    <name type="scientific">Pyrobaculum aerophilum</name>
    <dbReference type="NCBI Taxonomy" id="13773"/>
    <lineage>
        <taxon>Archaea</taxon>
        <taxon>Thermoproteota</taxon>
        <taxon>Thermoprotei</taxon>
        <taxon>Thermoproteales</taxon>
        <taxon>Thermoproteaceae</taxon>
        <taxon>Pyrobaculum</taxon>
    </lineage>
</organism>
<dbReference type="Gene3D" id="3.40.50.150">
    <property type="entry name" value="Vaccinia Virus protein VP39"/>
    <property type="match status" value="1"/>
</dbReference>
<dbReference type="OrthoDB" id="18536at2157"/>
<dbReference type="EMBL" id="NMUE01000008">
    <property type="protein sequence ID" value="RFA97146.1"/>
    <property type="molecule type" value="Genomic_DNA"/>
</dbReference>
<evidence type="ECO:0000313" key="5">
    <source>
        <dbReference type="Proteomes" id="UP000257123"/>
    </source>
</evidence>
<feature type="domain" description="Methyltransferase type 11" evidence="1">
    <location>
        <begin position="39"/>
        <end position="118"/>
    </location>
</feature>
<name>A0A371R111_9CREN</name>
<keyword evidence="2" id="KW-0808">Transferase</keyword>
<dbReference type="GO" id="GO:0008757">
    <property type="term" value="F:S-adenosylmethionine-dependent methyltransferase activity"/>
    <property type="evidence" value="ECO:0007669"/>
    <property type="project" value="InterPro"/>
</dbReference>
<sequence>MEWAKRVRDAYLAIGDEYERTRRRPLPVADLGRFGERALDIGSGRGAQPLYLEHEHKYVVHCDLHRRLTPGGDSVECEATMLPFRDGAFDVAYLIAVIHHMPHYAASSALREAKRVARIAVATVWAPGAWKGREVAPGVWEVPWGDRAMRLYFAYDLRDLLAVAGVQAISAGVIKRGKQYNYFVIF</sequence>
<dbReference type="Proteomes" id="UP000256877">
    <property type="component" value="Unassembled WGS sequence"/>
</dbReference>
<dbReference type="AlphaFoldDB" id="A0A371R111"/>
<dbReference type="Pfam" id="PF08241">
    <property type="entry name" value="Methyltransf_11"/>
    <property type="match status" value="1"/>
</dbReference>
<evidence type="ECO:0000313" key="3">
    <source>
        <dbReference type="EMBL" id="RFB00045.1"/>
    </source>
</evidence>
<dbReference type="InterPro" id="IPR029063">
    <property type="entry name" value="SAM-dependent_MTases_sf"/>
</dbReference>
<dbReference type="InterPro" id="IPR013216">
    <property type="entry name" value="Methyltransf_11"/>
</dbReference>